<dbReference type="Proteomes" id="UP000887540">
    <property type="component" value="Unplaced"/>
</dbReference>
<dbReference type="InterPro" id="IPR031595">
    <property type="entry name" value="PRORP_C"/>
</dbReference>
<reference evidence="3" key="1">
    <citation type="submission" date="2022-11" db="UniProtKB">
        <authorList>
            <consortium name="WormBaseParasite"/>
        </authorList>
    </citation>
    <scope>IDENTIFICATION</scope>
</reference>
<dbReference type="AlphaFoldDB" id="A0A914CN36"/>
<accession>A0A914CN36</accession>
<evidence type="ECO:0000313" key="2">
    <source>
        <dbReference type="Proteomes" id="UP000887540"/>
    </source>
</evidence>
<dbReference type="Pfam" id="PF16953">
    <property type="entry name" value="PRORP"/>
    <property type="match status" value="1"/>
</dbReference>
<keyword evidence="2" id="KW-1185">Reference proteome</keyword>
<protein>
    <submittedName>
        <fullName evidence="3">PRORP domain-containing protein</fullName>
    </submittedName>
</protein>
<evidence type="ECO:0000313" key="3">
    <source>
        <dbReference type="WBParaSite" id="ACRNAN_scaffold1258.g7066.t1"/>
    </source>
</evidence>
<evidence type="ECO:0000259" key="1">
    <source>
        <dbReference type="Pfam" id="PF16953"/>
    </source>
</evidence>
<organism evidence="2 3">
    <name type="scientific">Acrobeloides nanus</name>
    <dbReference type="NCBI Taxonomy" id="290746"/>
    <lineage>
        <taxon>Eukaryota</taxon>
        <taxon>Metazoa</taxon>
        <taxon>Ecdysozoa</taxon>
        <taxon>Nematoda</taxon>
        <taxon>Chromadorea</taxon>
        <taxon>Rhabditida</taxon>
        <taxon>Tylenchina</taxon>
        <taxon>Cephalobomorpha</taxon>
        <taxon>Cephaloboidea</taxon>
        <taxon>Cephalobidae</taxon>
        <taxon>Acrobeloides</taxon>
    </lineage>
</organism>
<feature type="domain" description="PRORP" evidence="1">
    <location>
        <begin position="301"/>
        <end position="524"/>
    </location>
</feature>
<sequence length="606" mass="70297">HLQSNLLLICRINFRQSCALLFRAYSSPGHFDRFKSRVKIINNSVNKQPHQRTLNFEEILKNKYPKAFYALQYLTKNGDRELTTTECQNLPIGDDFPISFYFEYFGRQELPLAYLSFLRYFLKDNKRSRMLVLPAAKTLSIMYSKRLVKKQDVEEFIPLIKKMADEVPVEKMRNALNLYLRILSDENVFSSKNDEQVPVAGYVAITISAIEKRDVEELKKVYDRFPMHSIHNHDWIHKAFKEFFLEENAPKAELLQLYMDRVAKFDSPLKFDIFETYVEPILRNSPNSQLNHLKMDPLERKCPSCGELWPPMKKLTSEEHGELLATFEKKFINLFENFQHGSTKELLFLRNLVDTLKMKPEFSGPKLVIDSLNMSRGNLATDIPIMFNAVLELQKSYPGILIVSRASSISRNNPIYRGQVERLKRANVGVFHAHRQSYDDLFTILGALWLGEDTHVLSNDMYSDVCDYIRNSSAEQLFMKWLNSSMVRRNGVFEKGDFVLLPVPSFDRVVQKTSNGYHITTLKDLDDSIAGRPTTFSKIYEHYCFITDANHNTACQETSKQMSHPEKTEAPSSISCANGEITEVRNHLWSFTSINENHLKKPSIEE</sequence>
<proteinExistence type="predicted"/>
<name>A0A914CN36_9BILA</name>
<dbReference type="Gene3D" id="3.40.50.11980">
    <property type="match status" value="1"/>
</dbReference>
<dbReference type="WBParaSite" id="ACRNAN_scaffold1258.g7066.t1">
    <property type="protein sequence ID" value="ACRNAN_scaffold1258.g7066.t1"/>
    <property type="gene ID" value="ACRNAN_scaffold1258.g7066"/>
</dbReference>